<dbReference type="AlphaFoldDB" id="A0A426Z4X6"/>
<organism evidence="1 2">
    <name type="scientific">Ensete ventricosum</name>
    <name type="common">Abyssinian banana</name>
    <name type="synonym">Musa ensete</name>
    <dbReference type="NCBI Taxonomy" id="4639"/>
    <lineage>
        <taxon>Eukaryota</taxon>
        <taxon>Viridiplantae</taxon>
        <taxon>Streptophyta</taxon>
        <taxon>Embryophyta</taxon>
        <taxon>Tracheophyta</taxon>
        <taxon>Spermatophyta</taxon>
        <taxon>Magnoliopsida</taxon>
        <taxon>Liliopsida</taxon>
        <taxon>Zingiberales</taxon>
        <taxon>Musaceae</taxon>
        <taxon>Ensete</taxon>
    </lineage>
</organism>
<protein>
    <submittedName>
        <fullName evidence="1">Uncharacterized protein</fullName>
    </submittedName>
</protein>
<reference evidence="1 2" key="1">
    <citation type="journal article" date="2014" name="Agronomy (Basel)">
        <title>A Draft Genome Sequence for Ensete ventricosum, the Drought-Tolerant Tree Against Hunger.</title>
        <authorList>
            <person name="Harrison J."/>
            <person name="Moore K.A."/>
            <person name="Paszkiewicz K."/>
            <person name="Jones T."/>
            <person name="Grant M."/>
            <person name="Ambacheew D."/>
            <person name="Muzemil S."/>
            <person name="Studholme D.J."/>
        </authorList>
    </citation>
    <scope>NUCLEOTIDE SEQUENCE [LARGE SCALE GENOMIC DNA]</scope>
</reference>
<dbReference type="Proteomes" id="UP000287651">
    <property type="component" value="Unassembled WGS sequence"/>
</dbReference>
<accession>A0A426Z4X6</accession>
<comment type="caution">
    <text evidence="1">The sequence shown here is derived from an EMBL/GenBank/DDBJ whole genome shotgun (WGS) entry which is preliminary data.</text>
</comment>
<dbReference type="EMBL" id="AMZH03008403">
    <property type="protein sequence ID" value="RRT59028.1"/>
    <property type="molecule type" value="Genomic_DNA"/>
</dbReference>
<evidence type="ECO:0000313" key="2">
    <source>
        <dbReference type="Proteomes" id="UP000287651"/>
    </source>
</evidence>
<name>A0A426Z4X6_ENSVE</name>
<proteinExistence type="predicted"/>
<sequence>MCLDVPGQFEHFIVQLMLDAPQILRLPPRLLGLPPHGLAPLLGVPKCNLQMLHLSPQAFHFNLQIGDLFLRNYHRIRAHARLQLEDLVPENECSSQTAFDDVTCIMNPVGQSSREVKVL</sequence>
<gene>
    <name evidence="1" type="ORF">B296_00014978</name>
</gene>
<evidence type="ECO:0000313" key="1">
    <source>
        <dbReference type="EMBL" id="RRT59028.1"/>
    </source>
</evidence>